<evidence type="ECO:0000313" key="5">
    <source>
        <dbReference type="Proteomes" id="UP000319732"/>
    </source>
</evidence>
<dbReference type="InterPro" id="IPR011006">
    <property type="entry name" value="CheY-like_superfamily"/>
</dbReference>
<dbReference type="InterPro" id="IPR019734">
    <property type="entry name" value="TPR_rpt"/>
</dbReference>
<dbReference type="PROSITE" id="PS50110">
    <property type="entry name" value="RESPONSE_REGULATORY"/>
    <property type="match status" value="1"/>
</dbReference>
<dbReference type="InterPro" id="IPR011990">
    <property type="entry name" value="TPR-like_helical_dom_sf"/>
</dbReference>
<dbReference type="SMART" id="SM00028">
    <property type="entry name" value="TPR"/>
    <property type="match status" value="4"/>
</dbReference>
<accession>A0A545U5L1</accession>
<protein>
    <submittedName>
        <fullName evidence="4">Response regulator</fullName>
    </submittedName>
</protein>
<evidence type="ECO:0000256" key="1">
    <source>
        <dbReference type="PROSITE-ProRule" id="PRU00169"/>
    </source>
</evidence>
<dbReference type="PANTHER" id="PTHR43228:SF1">
    <property type="entry name" value="TWO-COMPONENT RESPONSE REGULATOR ARR22"/>
    <property type="match status" value="1"/>
</dbReference>
<dbReference type="Pfam" id="PF14559">
    <property type="entry name" value="TPR_19"/>
    <property type="match status" value="1"/>
</dbReference>
<dbReference type="PANTHER" id="PTHR43228">
    <property type="entry name" value="TWO-COMPONENT RESPONSE REGULATOR"/>
    <property type="match status" value="1"/>
</dbReference>
<dbReference type="InterPro" id="IPR052048">
    <property type="entry name" value="ST_Response_Regulator"/>
</dbReference>
<feature type="repeat" description="TPR" evidence="2">
    <location>
        <begin position="451"/>
        <end position="484"/>
    </location>
</feature>
<organism evidence="4 5">
    <name type="scientific">Exilibacterium tricleocarpae</name>
    <dbReference type="NCBI Taxonomy" id="2591008"/>
    <lineage>
        <taxon>Bacteria</taxon>
        <taxon>Pseudomonadati</taxon>
        <taxon>Pseudomonadota</taxon>
        <taxon>Gammaproteobacteria</taxon>
        <taxon>Cellvibrionales</taxon>
        <taxon>Cellvibrionaceae</taxon>
        <taxon>Exilibacterium</taxon>
    </lineage>
</organism>
<dbReference type="GO" id="GO:0000160">
    <property type="term" value="P:phosphorelay signal transduction system"/>
    <property type="evidence" value="ECO:0007669"/>
    <property type="project" value="InterPro"/>
</dbReference>
<name>A0A545U5L1_9GAMM</name>
<dbReference type="Pfam" id="PF13174">
    <property type="entry name" value="TPR_6"/>
    <property type="match status" value="1"/>
</dbReference>
<dbReference type="OrthoDB" id="7298659at2"/>
<gene>
    <name evidence="4" type="ORF">FKG94_03995</name>
</gene>
<keyword evidence="1" id="KW-0597">Phosphoprotein</keyword>
<dbReference type="Gene3D" id="3.40.50.2300">
    <property type="match status" value="1"/>
</dbReference>
<keyword evidence="2" id="KW-0802">TPR repeat</keyword>
<sequence length="559" mass="62312">MQQIDVIKIYSTKKCLIIDDFTEVRGSLKRMLKAFGASHIDTAASGRDAIHMCQARTYDIVLCDYNLGTGKDGQQILEELRYLRALTNTSLFVMITAESSRQMVLGALECQPDDYITKPITQASLRLRLDKALIKHQVFFDIKQAIDNRDYHRGLALCDQVMDGHRRYAADCLRIKAQLHYLLNQHEEAITLYRETLAEKPHTWAKLGLGKTLLATGELDEAEALLLAVIEEDTRYVEAHDLLAELYAARNDTLTAQAYTTQATEVSPRSVVRHRQLAALAEQNHDDDVCIGSHQNAIKWGLDSCHESAQDTFNYARKIAEVVNGDTSAEGRAKAKQAMKSLDRVVKRFAEDSAVALQAKLVETQVHASQKDTEAAAAAAAQAHALYEETEDPAIETSLDCARALLATGRHREAQILLVRLAREHPDDADLIAKIDALAQEPVSEPGKKLAGDLTRQGISQYEAKQYREAIDTFTEAIGLYPKHIGLNLNLVQVILAEAKARQNLGEYTSLYRRCLRQVTGIGANHPQFERFSYLQRQIKKLEAATTSDSSTTTAQLPE</sequence>
<dbReference type="Gene3D" id="1.25.40.10">
    <property type="entry name" value="Tetratricopeptide repeat domain"/>
    <property type="match status" value="2"/>
</dbReference>
<feature type="modified residue" description="4-aspartylphosphate" evidence="1">
    <location>
        <position position="64"/>
    </location>
</feature>
<evidence type="ECO:0000256" key="2">
    <source>
        <dbReference type="PROSITE-ProRule" id="PRU00339"/>
    </source>
</evidence>
<keyword evidence="5" id="KW-1185">Reference proteome</keyword>
<dbReference type="RefSeq" id="WP_142902899.1">
    <property type="nucleotide sequence ID" value="NZ_ML660088.1"/>
</dbReference>
<dbReference type="Proteomes" id="UP000319732">
    <property type="component" value="Unassembled WGS sequence"/>
</dbReference>
<dbReference type="SUPFAM" id="SSF48452">
    <property type="entry name" value="TPR-like"/>
    <property type="match status" value="2"/>
</dbReference>
<dbReference type="Pfam" id="PF00072">
    <property type="entry name" value="Response_reg"/>
    <property type="match status" value="1"/>
</dbReference>
<dbReference type="EMBL" id="VHSG01000005">
    <property type="protein sequence ID" value="TQV84693.1"/>
    <property type="molecule type" value="Genomic_DNA"/>
</dbReference>
<proteinExistence type="predicted"/>
<reference evidence="4 5" key="1">
    <citation type="submission" date="2019-06" db="EMBL/GenBank/DDBJ databases">
        <title>Whole genome sequence for Cellvibrionaceae sp. R142.</title>
        <authorList>
            <person name="Wang G."/>
        </authorList>
    </citation>
    <scope>NUCLEOTIDE SEQUENCE [LARGE SCALE GENOMIC DNA]</scope>
    <source>
        <strain evidence="4 5">R142</strain>
    </source>
</reference>
<comment type="caution">
    <text evidence="4">The sequence shown here is derived from an EMBL/GenBank/DDBJ whole genome shotgun (WGS) entry which is preliminary data.</text>
</comment>
<dbReference type="InterPro" id="IPR001789">
    <property type="entry name" value="Sig_transdc_resp-reg_receiver"/>
</dbReference>
<dbReference type="CDD" id="cd17589">
    <property type="entry name" value="REC_TPR"/>
    <property type="match status" value="1"/>
</dbReference>
<dbReference type="SMART" id="SM00448">
    <property type="entry name" value="REC"/>
    <property type="match status" value="1"/>
</dbReference>
<dbReference type="AlphaFoldDB" id="A0A545U5L1"/>
<dbReference type="PROSITE" id="PS50005">
    <property type="entry name" value="TPR"/>
    <property type="match status" value="1"/>
</dbReference>
<dbReference type="SUPFAM" id="SSF52172">
    <property type="entry name" value="CheY-like"/>
    <property type="match status" value="1"/>
</dbReference>
<evidence type="ECO:0000313" key="4">
    <source>
        <dbReference type="EMBL" id="TQV84693.1"/>
    </source>
</evidence>
<evidence type="ECO:0000259" key="3">
    <source>
        <dbReference type="PROSITE" id="PS50110"/>
    </source>
</evidence>
<feature type="domain" description="Response regulatory" evidence="3">
    <location>
        <begin position="14"/>
        <end position="133"/>
    </location>
</feature>